<keyword evidence="1" id="KW-0175">Coiled coil</keyword>
<evidence type="ECO:0000256" key="3">
    <source>
        <dbReference type="SAM" id="SignalP"/>
    </source>
</evidence>
<evidence type="ECO:0000256" key="1">
    <source>
        <dbReference type="SAM" id="Coils"/>
    </source>
</evidence>
<dbReference type="PROSITE" id="PS51257">
    <property type="entry name" value="PROKAR_LIPOPROTEIN"/>
    <property type="match status" value="1"/>
</dbReference>
<feature type="signal peptide" evidence="3">
    <location>
        <begin position="1"/>
        <end position="24"/>
    </location>
</feature>
<keyword evidence="5" id="KW-1185">Reference proteome</keyword>
<accession>A0ABX7M5B2</accession>
<evidence type="ECO:0000256" key="2">
    <source>
        <dbReference type="SAM" id="MobiDB-lite"/>
    </source>
</evidence>
<evidence type="ECO:0008006" key="6">
    <source>
        <dbReference type="Google" id="ProtNLM"/>
    </source>
</evidence>
<feature type="coiled-coil region" evidence="1">
    <location>
        <begin position="120"/>
        <end position="154"/>
    </location>
</feature>
<name>A0ABX7M5B2_9RHOO</name>
<proteinExistence type="predicted"/>
<evidence type="ECO:0000313" key="5">
    <source>
        <dbReference type="Proteomes" id="UP000663570"/>
    </source>
</evidence>
<gene>
    <name evidence="4" type="ORF">JY500_21250</name>
</gene>
<evidence type="ECO:0000313" key="4">
    <source>
        <dbReference type="EMBL" id="QSI76941.1"/>
    </source>
</evidence>
<sequence length="173" mass="18588">MKPEMSAVRATLAALLLAMLGACSTQPTRVEEPVRAPDDSALHAALAFYSASQKPGAAVAPARPQNPLQQMQLAMQLGSGANPDFPRALAQLDAVLRSDAAQAQILQPLARLLHDQYLARQRAELAADRASASAREAQRRADALQDKIDALAEIERSLPNRPARPAPRKESTR</sequence>
<protein>
    <recommendedName>
        <fullName evidence="6">Permease</fullName>
    </recommendedName>
</protein>
<dbReference type="EMBL" id="CP071060">
    <property type="protein sequence ID" value="QSI76941.1"/>
    <property type="molecule type" value="Genomic_DNA"/>
</dbReference>
<feature type="region of interest" description="Disordered" evidence="2">
    <location>
        <begin position="154"/>
        <end position="173"/>
    </location>
</feature>
<dbReference type="RefSeq" id="WP_206254521.1">
    <property type="nucleotide sequence ID" value="NZ_CP071060.1"/>
</dbReference>
<organism evidence="4 5">
    <name type="scientific">Niveibacterium microcysteis</name>
    <dbReference type="NCBI Taxonomy" id="2811415"/>
    <lineage>
        <taxon>Bacteria</taxon>
        <taxon>Pseudomonadati</taxon>
        <taxon>Pseudomonadota</taxon>
        <taxon>Betaproteobacteria</taxon>
        <taxon>Rhodocyclales</taxon>
        <taxon>Rhodocyclaceae</taxon>
        <taxon>Niveibacterium</taxon>
    </lineage>
</organism>
<feature type="chain" id="PRO_5047231251" description="Permease" evidence="3">
    <location>
        <begin position="25"/>
        <end position="173"/>
    </location>
</feature>
<reference evidence="4 5" key="1">
    <citation type="submission" date="2021-02" db="EMBL/GenBank/DDBJ databases">
        <title>Niveibacterium changnyeongensis HC41.</title>
        <authorList>
            <person name="Kang M."/>
        </authorList>
    </citation>
    <scope>NUCLEOTIDE SEQUENCE [LARGE SCALE GENOMIC DNA]</scope>
    <source>
        <strain evidence="4 5">HC41</strain>
    </source>
</reference>
<keyword evidence="3" id="KW-0732">Signal</keyword>
<dbReference type="Proteomes" id="UP000663570">
    <property type="component" value="Chromosome"/>
</dbReference>